<feature type="compositionally biased region" description="Gly residues" evidence="1">
    <location>
        <begin position="212"/>
        <end position="238"/>
    </location>
</feature>
<evidence type="ECO:0000313" key="4">
    <source>
        <dbReference type="EMBL" id="MDI6450132.1"/>
    </source>
</evidence>
<feature type="domain" description="Flavinylation-associated cytochrome" evidence="3">
    <location>
        <begin position="8"/>
        <end position="74"/>
    </location>
</feature>
<keyword evidence="2" id="KW-0812">Transmembrane</keyword>
<dbReference type="InterPro" id="IPR025517">
    <property type="entry name" value="DUF4405"/>
</dbReference>
<keyword evidence="5" id="KW-1185">Reference proteome</keyword>
<organism evidence="4 5">
    <name type="scientific">Anaerobaca lacustris</name>
    <dbReference type="NCBI Taxonomy" id="3044600"/>
    <lineage>
        <taxon>Bacteria</taxon>
        <taxon>Pseudomonadati</taxon>
        <taxon>Planctomycetota</taxon>
        <taxon>Phycisphaerae</taxon>
        <taxon>Sedimentisphaerales</taxon>
        <taxon>Anaerobacaceae</taxon>
        <taxon>Anaerobaca</taxon>
    </lineage>
</organism>
<feature type="transmembrane region" description="Helical" evidence="2">
    <location>
        <begin position="95"/>
        <end position="113"/>
    </location>
</feature>
<reference evidence="4" key="1">
    <citation type="submission" date="2023-05" db="EMBL/GenBank/DDBJ databases">
        <title>Anaerotaeda fermentans gen. nov., sp. nov., a novel anaerobic planctomycete of the new family within the order Sedimentisphaerales isolated from Taman Peninsula, Russia.</title>
        <authorList>
            <person name="Khomyakova M.A."/>
            <person name="Merkel A.Y."/>
            <person name="Slobodkin A.I."/>
        </authorList>
    </citation>
    <scope>NUCLEOTIDE SEQUENCE</scope>
    <source>
        <strain evidence="4">M17dextr</strain>
    </source>
</reference>
<dbReference type="Pfam" id="PF14358">
    <property type="entry name" value="DUF4405"/>
    <property type="match status" value="1"/>
</dbReference>
<protein>
    <submittedName>
        <fullName evidence="4">DUF4405 domain-containing protein</fullName>
    </submittedName>
</protein>
<evidence type="ECO:0000256" key="2">
    <source>
        <dbReference type="SAM" id="Phobius"/>
    </source>
</evidence>
<gene>
    <name evidence="4" type="ORF">QJ522_13820</name>
</gene>
<dbReference type="EMBL" id="JASCXX010000016">
    <property type="protein sequence ID" value="MDI6450132.1"/>
    <property type="molecule type" value="Genomic_DNA"/>
</dbReference>
<evidence type="ECO:0000259" key="3">
    <source>
        <dbReference type="Pfam" id="PF14358"/>
    </source>
</evidence>
<dbReference type="AlphaFoldDB" id="A0AAW6U0L0"/>
<dbReference type="Proteomes" id="UP001431776">
    <property type="component" value="Unassembled WGS sequence"/>
</dbReference>
<proteinExistence type="predicted"/>
<sequence>MTFQWRAFISTLTGLSFVGMCISGVILFVVPPGRVANWTGWTLFGLTKHQWGGLHIWFSVVFMVAAVVHIVYNWQCLLRYCQSKVTKAFTLRAEWGLSLLICVVLLIGTLANWRPFSSLLDWNESIKYSWDDPTRRPPVPHMELLTLSALADRVEGVSLDEIIANLQLHDIAVVSADEIVGELAAAHRMTPEQLYNIAIGAEPRGHGRGEGQRGGGGSGAGRGEGGGQGGGGRGGGGSGFGRMTLQQYCTDVGIDVDAAIEKLGAAGITATRTTTLRDIAETANVRPSAVPDLLTP</sequence>
<accession>A0AAW6U0L0</accession>
<feature type="region of interest" description="Disordered" evidence="1">
    <location>
        <begin position="202"/>
        <end position="238"/>
    </location>
</feature>
<feature type="transmembrane region" description="Helical" evidence="2">
    <location>
        <begin position="50"/>
        <end position="74"/>
    </location>
</feature>
<keyword evidence="2" id="KW-1133">Transmembrane helix</keyword>
<comment type="caution">
    <text evidence="4">The sequence shown here is derived from an EMBL/GenBank/DDBJ whole genome shotgun (WGS) entry which is preliminary data.</text>
</comment>
<keyword evidence="2" id="KW-0472">Membrane</keyword>
<evidence type="ECO:0000256" key="1">
    <source>
        <dbReference type="SAM" id="MobiDB-lite"/>
    </source>
</evidence>
<feature type="transmembrane region" description="Helical" evidence="2">
    <location>
        <begin position="7"/>
        <end position="30"/>
    </location>
</feature>
<dbReference type="RefSeq" id="WP_349245541.1">
    <property type="nucleotide sequence ID" value="NZ_JASCXX010000016.1"/>
</dbReference>
<name>A0AAW6U0L0_9BACT</name>
<evidence type="ECO:0000313" key="5">
    <source>
        <dbReference type="Proteomes" id="UP001431776"/>
    </source>
</evidence>